<dbReference type="EMBL" id="BAAAYK010000020">
    <property type="protein sequence ID" value="GAA3353640.1"/>
    <property type="molecule type" value="Genomic_DNA"/>
</dbReference>
<comment type="caution">
    <text evidence="8">The sequence shown here is derived from an EMBL/GenBank/DDBJ whole genome shotgun (WGS) entry which is preliminary data.</text>
</comment>
<keyword evidence="2" id="KW-0805">Transcription regulation</keyword>
<evidence type="ECO:0000256" key="5">
    <source>
        <dbReference type="PROSITE-ProRule" id="PRU00169"/>
    </source>
</evidence>
<dbReference type="Pfam" id="PF00072">
    <property type="entry name" value="Response_reg"/>
    <property type="match status" value="1"/>
</dbReference>
<reference evidence="9" key="1">
    <citation type="journal article" date="2019" name="Int. J. Syst. Evol. Microbiol.">
        <title>The Global Catalogue of Microorganisms (GCM) 10K type strain sequencing project: providing services to taxonomists for standard genome sequencing and annotation.</title>
        <authorList>
            <consortium name="The Broad Institute Genomics Platform"/>
            <consortium name="The Broad Institute Genome Sequencing Center for Infectious Disease"/>
            <person name="Wu L."/>
            <person name="Ma J."/>
        </authorList>
    </citation>
    <scope>NUCLEOTIDE SEQUENCE [LARGE SCALE GENOMIC DNA]</scope>
    <source>
        <strain evidence="9">JCM 9687</strain>
    </source>
</reference>
<evidence type="ECO:0000256" key="2">
    <source>
        <dbReference type="ARBA" id="ARBA00023015"/>
    </source>
</evidence>
<dbReference type="PANTHER" id="PTHR43214:SF24">
    <property type="entry name" value="TRANSCRIPTIONAL REGULATORY PROTEIN NARL-RELATED"/>
    <property type="match status" value="1"/>
</dbReference>
<accession>A0ABP6RIP8</accession>
<dbReference type="PROSITE" id="PS00622">
    <property type="entry name" value="HTH_LUXR_1"/>
    <property type="match status" value="1"/>
</dbReference>
<evidence type="ECO:0000313" key="8">
    <source>
        <dbReference type="EMBL" id="GAA3353640.1"/>
    </source>
</evidence>
<evidence type="ECO:0000259" key="7">
    <source>
        <dbReference type="PROSITE" id="PS50110"/>
    </source>
</evidence>
<evidence type="ECO:0000256" key="3">
    <source>
        <dbReference type="ARBA" id="ARBA00023125"/>
    </source>
</evidence>
<dbReference type="PROSITE" id="PS50110">
    <property type="entry name" value="RESPONSE_REGULATORY"/>
    <property type="match status" value="1"/>
</dbReference>
<proteinExistence type="predicted"/>
<feature type="domain" description="Response regulatory" evidence="7">
    <location>
        <begin position="1"/>
        <end position="118"/>
    </location>
</feature>
<feature type="domain" description="HTH luxR-type" evidence="6">
    <location>
        <begin position="142"/>
        <end position="207"/>
    </location>
</feature>
<evidence type="ECO:0000313" key="9">
    <source>
        <dbReference type="Proteomes" id="UP001500483"/>
    </source>
</evidence>
<evidence type="ECO:0000256" key="1">
    <source>
        <dbReference type="ARBA" id="ARBA00022553"/>
    </source>
</evidence>
<dbReference type="PANTHER" id="PTHR43214">
    <property type="entry name" value="TWO-COMPONENT RESPONSE REGULATOR"/>
    <property type="match status" value="1"/>
</dbReference>
<dbReference type="InterPro" id="IPR001789">
    <property type="entry name" value="Sig_transdc_resp-reg_receiver"/>
</dbReference>
<gene>
    <name evidence="8" type="ORF">GCM10020366_07630</name>
</gene>
<dbReference type="Pfam" id="PF00196">
    <property type="entry name" value="GerE"/>
    <property type="match status" value="1"/>
</dbReference>
<dbReference type="InterPro" id="IPR011006">
    <property type="entry name" value="CheY-like_superfamily"/>
</dbReference>
<organism evidence="8 9">
    <name type="scientific">Saccharopolyspora gregorii</name>
    <dbReference type="NCBI Taxonomy" id="33914"/>
    <lineage>
        <taxon>Bacteria</taxon>
        <taxon>Bacillati</taxon>
        <taxon>Actinomycetota</taxon>
        <taxon>Actinomycetes</taxon>
        <taxon>Pseudonocardiales</taxon>
        <taxon>Pseudonocardiaceae</taxon>
        <taxon>Saccharopolyspora</taxon>
    </lineage>
</organism>
<dbReference type="PRINTS" id="PR00038">
    <property type="entry name" value="HTHLUXR"/>
</dbReference>
<keyword evidence="3" id="KW-0238">DNA-binding</keyword>
<feature type="modified residue" description="4-aspartylphosphate" evidence="5">
    <location>
        <position position="51"/>
    </location>
</feature>
<dbReference type="Gene3D" id="3.40.50.2300">
    <property type="match status" value="1"/>
</dbReference>
<evidence type="ECO:0000256" key="4">
    <source>
        <dbReference type="ARBA" id="ARBA00023163"/>
    </source>
</evidence>
<dbReference type="SMART" id="SM00421">
    <property type="entry name" value="HTH_LUXR"/>
    <property type="match status" value="1"/>
</dbReference>
<protein>
    <submittedName>
        <fullName evidence="8">Response regulator transcription factor</fullName>
    </submittedName>
</protein>
<dbReference type="PROSITE" id="PS50043">
    <property type="entry name" value="HTH_LUXR_2"/>
    <property type="match status" value="1"/>
</dbReference>
<dbReference type="SUPFAM" id="SSF46894">
    <property type="entry name" value="C-terminal effector domain of the bipartite response regulators"/>
    <property type="match status" value="1"/>
</dbReference>
<keyword evidence="4" id="KW-0804">Transcription</keyword>
<keyword evidence="1 5" id="KW-0597">Phosphoprotein</keyword>
<dbReference type="Proteomes" id="UP001500483">
    <property type="component" value="Unassembled WGS sequence"/>
</dbReference>
<dbReference type="InterPro" id="IPR058245">
    <property type="entry name" value="NreC/VraR/RcsB-like_REC"/>
</dbReference>
<dbReference type="CDD" id="cd06170">
    <property type="entry name" value="LuxR_C_like"/>
    <property type="match status" value="1"/>
</dbReference>
<sequence>MLIADDQAMIRTGFEMILGAEDDMEVVGTASDGVEALEMVALHRPDVVLMDIRMPRLDGLDALQRINATGAVDPPKVVVVTTFEDDEYVHRALNGGASGFLLKTASSALLLEGVRAAASGEALVSPAITVKLLRNHSPAEPRANRPNPLSAREGEVAQLVATGATNAEISEQLFLSLGTVKTHLSSIQSKLDLRNRVEIAAWVWQSQGVGR</sequence>
<dbReference type="CDD" id="cd17535">
    <property type="entry name" value="REC_NarL-like"/>
    <property type="match status" value="1"/>
</dbReference>
<dbReference type="InterPro" id="IPR000792">
    <property type="entry name" value="Tscrpt_reg_LuxR_C"/>
</dbReference>
<evidence type="ECO:0000259" key="6">
    <source>
        <dbReference type="PROSITE" id="PS50043"/>
    </source>
</evidence>
<name>A0ABP6RIP8_9PSEU</name>
<keyword evidence="9" id="KW-1185">Reference proteome</keyword>
<dbReference type="InterPro" id="IPR016032">
    <property type="entry name" value="Sig_transdc_resp-reg_C-effctor"/>
</dbReference>
<dbReference type="InterPro" id="IPR039420">
    <property type="entry name" value="WalR-like"/>
</dbReference>
<dbReference type="SMART" id="SM00448">
    <property type="entry name" value="REC"/>
    <property type="match status" value="1"/>
</dbReference>
<dbReference type="SUPFAM" id="SSF52172">
    <property type="entry name" value="CheY-like"/>
    <property type="match status" value="1"/>
</dbReference>